<feature type="transmembrane region" description="Helical" evidence="9">
    <location>
        <begin position="55"/>
        <end position="76"/>
    </location>
</feature>
<keyword evidence="8 9" id="KW-0472">Membrane</keyword>
<evidence type="ECO:0000256" key="4">
    <source>
        <dbReference type="ARBA" id="ARBA00022692"/>
    </source>
</evidence>
<comment type="subcellular location">
    <subcellularLocation>
        <location evidence="9">Cell membrane</location>
        <topology evidence="9">Multi-pass membrane protein</topology>
    </subcellularLocation>
    <subcellularLocation>
        <location evidence="1">Membrane</location>
        <topology evidence="1">Multi-pass membrane protein</topology>
    </subcellularLocation>
</comment>
<dbReference type="GO" id="GO:0005886">
    <property type="term" value="C:plasma membrane"/>
    <property type="evidence" value="ECO:0007669"/>
    <property type="project" value="UniProtKB-SubCell"/>
</dbReference>
<evidence type="ECO:0000313" key="10">
    <source>
        <dbReference type="EMBL" id="HGG02013.1"/>
    </source>
</evidence>
<feature type="transmembrane region" description="Helical" evidence="9">
    <location>
        <begin position="6"/>
        <end position="24"/>
    </location>
</feature>
<dbReference type="AlphaFoldDB" id="A0A7C3VID2"/>
<dbReference type="InterPro" id="IPR004692">
    <property type="entry name" value="SecG"/>
</dbReference>
<evidence type="ECO:0000256" key="6">
    <source>
        <dbReference type="ARBA" id="ARBA00022989"/>
    </source>
</evidence>
<name>A0A7C3VID2_9CYAN</name>
<comment type="caution">
    <text evidence="10">The sequence shown here is derived from an EMBL/GenBank/DDBJ whole genome shotgun (WGS) entry which is preliminary data.</text>
</comment>
<dbReference type="GO" id="GO:0009306">
    <property type="term" value="P:protein secretion"/>
    <property type="evidence" value="ECO:0007669"/>
    <property type="project" value="UniProtKB-UniRule"/>
</dbReference>
<keyword evidence="6 9" id="KW-1133">Transmembrane helix</keyword>
<evidence type="ECO:0000256" key="3">
    <source>
        <dbReference type="ARBA" id="ARBA00022448"/>
    </source>
</evidence>
<evidence type="ECO:0000256" key="1">
    <source>
        <dbReference type="ARBA" id="ARBA00004141"/>
    </source>
</evidence>
<keyword evidence="9" id="KW-1003">Cell membrane</keyword>
<comment type="similarity">
    <text evidence="2 9">Belongs to the SecG family.</text>
</comment>
<dbReference type="EMBL" id="DSPX01000158">
    <property type="protein sequence ID" value="HGG02013.1"/>
    <property type="molecule type" value="Genomic_DNA"/>
</dbReference>
<dbReference type="NCBIfam" id="TIGR00810">
    <property type="entry name" value="secG"/>
    <property type="match status" value="1"/>
</dbReference>
<evidence type="ECO:0000256" key="7">
    <source>
        <dbReference type="ARBA" id="ARBA00023010"/>
    </source>
</evidence>
<evidence type="ECO:0000256" key="9">
    <source>
        <dbReference type="RuleBase" id="RU365087"/>
    </source>
</evidence>
<keyword evidence="4 9" id="KW-0812">Transmembrane</keyword>
<organism evidence="10">
    <name type="scientific">Planktothricoides sp. SpSt-374</name>
    <dbReference type="NCBI Taxonomy" id="2282167"/>
    <lineage>
        <taxon>Bacteria</taxon>
        <taxon>Bacillati</taxon>
        <taxon>Cyanobacteriota</taxon>
        <taxon>Cyanophyceae</taxon>
        <taxon>Oscillatoriophycideae</taxon>
        <taxon>Oscillatoriales</taxon>
        <taxon>Oscillatoriaceae</taxon>
        <taxon>Planktothricoides</taxon>
    </lineage>
</organism>
<keyword evidence="5 9" id="KW-0653">Protein transport</keyword>
<gene>
    <name evidence="10" type="primary">secG</name>
    <name evidence="10" type="ORF">ENR15_15560</name>
</gene>
<proteinExistence type="inferred from homology"/>
<comment type="function">
    <text evidence="9">Involved in protein export. Participates in an early event of protein translocation.</text>
</comment>
<evidence type="ECO:0000256" key="5">
    <source>
        <dbReference type="ARBA" id="ARBA00022927"/>
    </source>
</evidence>
<reference evidence="10" key="1">
    <citation type="journal article" date="2020" name="mSystems">
        <title>Genome- and Community-Level Interaction Insights into Carbon Utilization and Element Cycling Functions of Hydrothermarchaeota in Hydrothermal Sediment.</title>
        <authorList>
            <person name="Zhou Z."/>
            <person name="Liu Y."/>
            <person name="Xu W."/>
            <person name="Pan J."/>
            <person name="Luo Z.H."/>
            <person name="Li M."/>
        </authorList>
    </citation>
    <scope>NUCLEOTIDE SEQUENCE [LARGE SCALE GENOMIC DNA]</scope>
    <source>
        <strain evidence="10">SpSt-374</strain>
    </source>
</reference>
<dbReference type="GO" id="GO:0015450">
    <property type="term" value="F:protein-transporting ATPase activity"/>
    <property type="evidence" value="ECO:0007669"/>
    <property type="project" value="UniProtKB-UniRule"/>
</dbReference>
<accession>A0A7C3VID2</accession>
<sequence>MTVVNILQGIWALSAFGLIVLVLLHSPKGDGIGGIGGQAQLFTSAKSAETSLNRITWGLTIVFMGLTVILSAGWLAK</sequence>
<keyword evidence="7 9" id="KW-0811">Translocation</keyword>
<evidence type="ECO:0000256" key="8">
    <source>
        <dbReference type="ARBA" id="ARBA00023136"/>
    </source>
</evidence>
<protein>
    <recommendedName>
        <fullName evidence="9">Protein-export membrane protein SecG</fullName>
    </recommendedName>
</protein>
<evidence type="ECO:0000256" key="2">
    <source>
        <dbReference type="ARBA" id="ARBA00008445"/>
    </source>
</evidence>
<keyword evidence="3 9" id="KW-0813">Transport</keyword>
<dbReference type="Pfam" id="PF03840">
    <property type="entry name" value="SecG"/>
    <property type="match status" value="1"/>
</dbReference>